<evidence type="ECO:0000256" key="7">
    <source>
        <dbReference type="ARBA" id="ARBA00035120"/>
    </source>
</evidence>
<keyword evidence="3" id="KW-1003">Cell membrane</keyword>
<dbReference type="AlphaFoldDB" id="A0A803MWG6"/>
<feature type="transmembrane region" description="Helical" evidence="9">
    <location>
        <begin position="237"/>
        <end position="260"/>
    </location>
</feature>
<feature type="transmembrane region" description="Helical" evidence="9">
    <location>
        <begin position="426"/>
        <end position="447"/>
    </location>
</feature>
<reference evidence="10" key="1">
    <citation type="journal article" date="2017" name="Nature">
        <title>The genome of Chenopodium quinoa.</title>
        <authorList>
            <person name="Jarvis D.E."/>
            <person name="Ho Y.S."/>
            <person name="Lightfoot D.J."/>
            <person name="Schmoeckel S.M."/>
            <person name="Li B."/>
            <person name="Borm T.J.A."/>
            <person name="Ohyanagi H."/>
            <person name="Mineta K."/>
            <person name="Michell C.T."/>
            <person name="Saber N."/>
            <person name="Kharbatia N.M."/>
            <person name="Rupper R.R."/>
            <person name="Sharp A.R."/>
            <person name="Dally N."/>
            <person name="Boughton B.A."/>
            <person name="Woo Y.H."/>
            <person name="Gao G."/>
            <person name="Schijlen E.G.W.M."/>
            <person name="Guo X."/>
            <person name="Momin A.A."/>
            <person name="Negrao S."/>
            <person name="Al-Babili S."/>
            <person name="Gehring C."/>
            <person name="Roessner U."/>
            <person name="Jung C."/>
            <person name="Murphy K."/>
            <person name="Arold S.T."/>
            <person name="Gojobori T."/>
            <person name="van der Linden C.G."/>
            <person name="van Loo E.N."/>
            <person name="Jellen E.N."/>
            <person name="Maughan P.J."/>
            <person name="Tester M."/>
        </authorList>
    </citation>
    <scope>NUCLEOTIDE SEQUENCE [LARGE SCALE GENOMIC DNA]</scope>
    <source>
        <strain evidence="10">cv. PI 614886</strain>
    </source>
</reference>
<dbReference type="Pfam" id="PF02537">
    <property type="entry name" value="CRCB"/>
    <property type="match status" value="2"/>
</dbReference>
<dbReference type="Proteomes" id="UP000596660">
    <property type="component" value="Unplaced"/>
</dbReference>
<evidence type="ECO:0008006" key="12">
    <source>
        <dbReference type="Google" id="ProtNLM"/>
    </source>
</evidence>
<organism evidence="10 11">
    <name type="scientific">Chenopodium quinoa</name>
    <name type="common">Quinoa</name>
    <dbReference type="NCBI Taxonomy" id="63459"/>
    <lineage>
        <taxon>Eukaryota</taxon>
        <taxon>Viridiplantae</taxon>
        <taxon>Streptophyta</taxon>
        <taxon>Embryophyta</taxon>
        <taxon>Tracheophyta</taxon>
        <taxon>Spermatophyta</taxon>
        <taxon>Magnoliopsida</taxon>
        <taxon>eudicotyledons</taxon>
        <taxon>Gunneridae</taxon>
        <taxon>Pentapetalae</taxon>
        <taxon>Caryophyllales</taxon>
        <taxon>Chenopodiaceae</taxon>
        <taxon>Chenopodioideae</taxon>
        <taxon>Atripliceae</taxon>
        <taxon>Chenopodium</taxon>
    </lineage>
</organism>
<sequence>NGPGNQLTRGDSIAQASSSGASLRRLFSLSGASRPYLDEDVENESVSLAGDIGDRIVSRRGSQRQSVQSSMERGIAFPNAEELLDSYGFWSHDHTTKHHISSITIGGEEGAAPLFEYCAYLIHLSVFGILGVLTRFLLQKLFGSSVIGVTSDKSILYLDLPSNMMCRIEEVTNFQVCKLLRRRLGSFLMGWLGVIFKGKISHMSDHLAVGLSTGYLGSLTTFSGWNQKMLDLSVNGHWVFAVLGFLVGLFLAAYSIIVGIETAKGFRWLLERTGNSSSFSKLRVNNFKSHLIVLTVLMLVWVGLWTTSGILENKEFKNGGSGAQLLVGCLVGPFGVWLRWWLARFNGRGLGKAGRWKWIPFGTLAVNVSAACVMAALATVKKAVSTKDCDTVSSGIQFGLLGCLSTVSTFMAEYNAMRESSHPWRAYVYALITLLISFGLGTLIYSVPVWTLGYN</sequence>
<dbReference type="PANTHER" id="PTHR28259">
    <property type="entry name" value="FLUORIDE EXPORT PROTEIN 1-RELATED"/>
    <property type="match status" value="1"/>
</dbReference>
<keyword evidence="5 9" id="KW-1133">Transmembrane helix</keyword>
<feature type="transmembrane region" description="Helical" evidence="9">
    <location>
        <begin position="358"/>
        <end position="380"/>
    </location>
</feature>
<keyword evidence="11" id="KW-1185">Reference proteome</keyword>
<keyword evidence="6 9" id="KW-0472">Membrane</keyword>
<dbReference type="PANTHER" id="PTHR28259:SF1">
    <property type="entry name" value="FLUORIDE EXPORT PROTEIN 1-RELATED"/>
    <property type="match status" value="1"/>
</dbReference>
<dbReference type="InterPro" id="IPR003691">
    <property type="entry name" value="FluC"/>
</dbReference>
<evidence type="ECO:0000256" key="9">
    <source>
        <dbReference type="SAM" id="Phobius"/>
    </source>
</evidence>
<proteinExistence type="inferred from homology"/>
<evidence type="ECO:0000256" key="3">
    <source>
        <dbReference type="ARBA" id="ARBA00022475"/>
    </source>
</evidence>
<evidence type="ECO:0000256" key="4">
    <source>
        <dbReference type="ARBA" id="ARBA00022692"/>
    </source>
</evidence>
<name>A0A803MWG6_CHEQI</name>
<protein>
    <recommendedName>
        <fullName evidence="12">Fluoride ion transporter CrcB</fullName>
    </recommendedName>
</protein>
<evidence type="ECO:0000256" key="5">
    <source>
        <dbReference type="ARBA" id="ARBA00022989"/>
    </source>
</evidence>
<evidence type="ECO:0000313" key="10">
    <source>
        <dbReference type="EnsemblPlants" id="AUR62036406-RA:cds"/>
    </source>
</evidence>
<comment type="catalytic activity">
    <reaction evidence="8">
        <text>fluoride(in) = fluoride(out)</text>
        <dbReference type="Rhea" id="RHEA:76159"/>
        <dbReference type="ChEBI" id="CHEBI:17051"/>
    </reaction>
    <physiologicalReaction direction="left-to-right" evidence="8">
        <dbReference type="Rhea" id="RHEA:76160"/>
    </physiologicalReaction>
</comment>
<comment type="function">
    <text evidence="1">Fluoride channel required for the rapid expulsion of cytoplasmic fluoride.</text>
</comment>
<feature type="transmembrane region" description="Helical" evidence="9">
    <location>
        <begin position="291"/>
        <end position="311"/>
    </location>
</feature>
<feature type="transmembrane region" description="Helical" evidence="9">
    <location>
        <begin position="392"/>
        <end position="414"/>
    </location>
</feature>
<dbReference type="GO" id="GO:1903425">
    <property type="term" value="F:fluoride transmembrane transporter activity"/>
    <property type="evidence" value="ECO:0007669"/>
    <property type="project" value="TreeGrafter"/>
</dbReference>
<evidence type="ECO:0000256" key="8">
    <source>
        <dbReference type="ARBA" id="ARBA00035585"/>
    </source>
</evidence>
<evidence type="ECO:0000313" key="11">
    <source>
        <dbReference type="Proteomes" id="UP000596660"/>
    </source>
</evidence>
<dbReference type="GO" id="GO:0005886">
    <property type="term" value="C:plasma membrane"/>
    <property type="evidence" value="ECO:0007669"/>
    <property type="project" value="UniProtKB-SubCell"/>
</dbReference>
<reference evidence="10" key="2">
    <citation type="submission" date="2021-03" db="UniProtKB">
        <authorList>
            <consortium name="EnsemblPlants"/>
        </authorList>
    </citation>
    <scope>IDENTIFICATION</scope>
</reference>
<comment type="similarity">
    <text evidence="7">Belongs to the fluoride channel Fluc/FEX (TC 1.A.43) family.</text>
</comment>
<keyword evidence="4 9" id="KW-0812">Transmembrane</keyword>
<evidence type="ECO:0000256" key="2">
    <source>
        <dbReference type="ARBA" id="ARBA00004651"/>
    </source>
</evidence>
<dbReference type="EnsemblPlants" id="AUR62036406-RA">
    <property type="protein sequence ID" value="AUR62036406-RA:cds"/>
    <property type="gene ID" value="AUR62036406"/>
</dbReference>
<evidence type="ECO:0000256" key="6">
    <source>
        <dbReference type="ARBA" id="ARBA00023136"/>
    </source>
</evidence>
<dbReference type="OMA" id="LQSYGFW"/>
<comment type="subcellular location">
    <subcellularLocation>
        <location evidence="2">Cell membrane</location>
        <topology evidence="2">Multi-pass membrane protein</topology>
    </subcellularLocation>
</comment>
<feature type="transmembrane region" description="Helical" evidence="9">
    <location>
        <begin position="323"/>
        <end position="342"/>
    </location>
</feature>
<evidence type="ECO:0000256" key="1">
    <source>
        <dbReference type="ARBA" id="ARBA00002598"/>
    </source>
</evidence>
<dbReference type="Gramene" id="AUR62036406-RA">
    <property type="protein sequence ID" value="AUR62036406-RA:cds"/>
    <property type="gene ID" value="AUR62036406"/>
</dbReference>
<accession>A0A803MWG6</accession>